<name>A0A5C1HSH9_9SPHI</name>
<dbReference type="Proteomes" id="UP000251402">
    <property type="component" value="Chromosome"/>
</dbReference>
<feature type="chain" id="PRO_5023056567" description="Signal peptidase" evidence="2">
    <location>
        <begin position="28"/>
        <end position="77"/>
    </location>
</feature>
<evidence type="ECO:0000313" key="3">
    <source>
        <dbReference type="EMBL" id="QEM08947.1"/>
    </source>
</evidence>
<reference evidence="3" key="1">
    <citation type="submission" date="2019-08" db="EMBL/GenBank/DDBJ databases">
        <title>Comparative genome analysis confer to the adaptation heavy metal polluted environment.</title>
        <authorList>
            <person name="Li Y."/>
        </authorList>
    </citation>
    <scope>NUCLEOTIDE SEQUENCE [LARGE SCALE GENOMIC DNA]</scope>
    <source>
        <strain evidence="3">P1</strain>
    </source>
</reference>
<evidence type="ECO:0008006" key="5">
    <source>
        <dbReference type="Google" id="ProtNLM"/>
    </source>
</evidence>
<feature type="signal peptide" evidence="2">
    <location>
        <begin position="1"/>
        <end position="27"/>
    </location>
</feature>
<evidence type="ECO:0000313" key="4">
    <source>
        <dbReference type="Proteomes" id="UP000251402"/>
    </source>
</evidence>
<sequence>MKSVINKAYKVIVLTAIFLFSIATAFAQEIPCAGDPDDEDYDPNNCPLDTWVILLVAVVLILTFIHLHRRQKVAIRS</sequence>
<dbReference type="OrthoDB" id="799890at2"/>
<dbReference type="AlphaFoldDB" id="A0A5C1HSH9"/>
<proteinExistence type="predicted"/>
<keyword evidence="1" id="KW-1133">Transmembrane helix</keyword>
<keyword evidence="1" id="KW-0472">Membrane</keyword>
<organism evidence="3 4">
    <name type="scientific">Mucilaginibacter rubeus</name>
    <dbReference type="NCBI Taxonomy" id="2027860"/>
    <lineage>
        <taxon>Bacteria</taxon>
        <taxon>Pseudomonadati</taxon>
        <taxon>Bacteroidota</taxon>
        <taxon>Sphingobacteriia</taxon>
        <taxon>Sphingobacteriales</taxon>
        <taxon>Sphingobacteriaceae</taxon>
        <taxon>Mucilaginibacter</taxon>
    </lineage>
</organism>
<dbReference type="RefSeq" id="WP_112569436.1">
    <property type="nucleotide sequence ID" value="NZ_CP043450.1"/>
</dbReference>
<dbReference type="KEGG" id="mrub:DEO27_002600"/>
<gene>
    <name evidence="3" type="ORF">DEO27_002600</name>
</gene>
<evidence type="ECO:0000256" key="2">
    <source>
        <dbReference type="SAM" id="SignalP"/>
    </source>
</evidence>
<evidence type="ECO:0000256" key="1">
    <source>
        <dbReference type="SAM" id="Phobius"/>
    </source>
</evidence>
<keyword evidence="2" id="KW-0732">Signal</keyword>
<keyword evidence="4" id="KW-1185">Reference proteome</keyword>
<keyword evidence="1" id="KW-0812">Transmembrane</keyword>
<dbReference type="EMBL" id="CP043450">
    <property type="protein sequence ID" value="QEM08947.1"/>
    <property type="molecule type" value="Genomic_DNA"/>
</dbReference>
<protein>
    <recommendedName>
        <fullName evidence="5">Signal peptidase</fullName>
    </recommendedName>
</protein>
<feature type="transmembrane region" description="Helical" evidence="1">
    <location>
        <begin position="51"/>
        <end position="67"/>
    </location>
</feature>
<accession>A0A5C1HSH9</accession>